<evidence type="ECO:0000313" key="2">
    <source>
        <dbReference type="EMBL" id="WHA40159.1"/>
    </source>
</evidence>
<dbReference type="Gene3D" id="4.10.410.40">
    <property type="match status" value="1"/>
</dbReference>
<name>A0AAF0H4M0_9HYPH</name>
<dbReference type="RefSeq" id="WP_137394607.1">
    <property type="nucleotide sequence ID" value="NZ_CP124733.1"/>
</dbReference>
<dbReference type="Proteomes" id="UP000298664">
    <property type="component" value="Chromosome Circular"/>
</dbReference>
<dbReference type="InterPro" id="IPR014918">
    <property type="entry name" value="Phage_tail_3"/>
</dbReference>
<proteinExistence type="predicted"/>
<accession>A0AAF0H4M0</accession>
<dbReference type="Pfam" id="PF08813">
    <property type="entry name" value="Phage_tail_3"/>
    <property type="match status" value="1"/>
</dbReference>
<keyword evidence="1" id="KW-0732">Signal</keyword>
<protein>
    <submittedName>
        <fullName evidence="2">Phage tail tube protein</fullName>
    </submittedName>
</protein>
<gene>
    <name evidence="2" type="ORF">CFBP5477_009960</name>
</gene>
<evidence type="ECO:0000256" key="1">
    <source>
        <dbReference type="SAM" id="SignalP"/>
    </source>
</evidence>
<feature type="chain" id="PRO_5042132127" evidence="1">
    <location>
        <begin position="27"/>
        <end position="158"/>
    </location>
</feature>
<organism evidence="2 3">
    <name type="scientific">Agrobacterium larrymoorei</name>
    <dbReference type="NCBI Taxonomy" id="160699"/>
    <lineage>
        <taxon>Bacteria</taxon>
        <taxon>Pseudomonadati</taxon>
        <taxon>Pseudomonadota</taxon>
        <taxon>Alphaproteobacteria</taxon>
        <taxon>Hyphomicrobiales</taxon>
        <taxon>Rhizobiaceae</taxon>
        <taxon>Rhizobium/Agrobacterium group</taxon>
        <taxon>Agrobacterium</taxon>
    </lineage>
</organism>
<sequence length="158" mass="16254">MGITTTAMTKVSIGTTAAFTTAVAYAGDTWTPVANIMDVGEAGSEAEIVTAKIVEQPYVKKVKGSRDNGTMELVVARDSADPGYAALVAAEQSSAAFNFSVELADKPSAGASPKNSKFYFSAIVASRKNSFGDADNIVQTTFSLAISGAIIEVLASAT</sequence>
<reference evidence="2" key="1">
    <citation type="submission" date="2023-05" db="EMBL/GenBank/DDBJ databases">
        <title>Complete genome sequence of Agrobacterium larrymoorei CFBP5477.</title>
        <authorList>
            <person name="Yen H.-C."/>
            <person name="Chou L."/>
            <person name="Lin Y.-C."/>
            <person name="Lai E.-M."/>
            <person name="Kuo C.-H."/>
        </authorList>
    </citation>
    <scope>NUCLEOTIDE SEQUENCE</scope>
    <source>
        <strain evidence="2">CFBP5477</strain>
    </source>
</reference>
<evidence type="ECO:0000313" key="3">
    <source>
        <dbReference type="Proteomes" id="UP000298664"/>
    </source>
</evidence>
<dbReference type="EMBL" id="CP124733">
    <property type="protein sequence ID" value="WHA40159.1"/>
    <property type="molecule type" value="Genomic_DNA"/>
</dbReference>
<feature type="signal peptide" evidence="1">
    <location>
        <begin position="1"/>
        <end position="26"/>
    </location>
</feature>
<dbReference type="AlphaFoldDB" id="A0AAF0H4M0"/>